<comment type="caution">
    <text evidence="11">The sequence shown here is derived from an EMBL/GenBank/DDBJ whole genome shotgun (WGS) entry which is preliminary data.</text>
</comment>
<evidence type="ECO:0000256" key="7">
    <source>
        <dbReference type="ARBA" id="ARBA00038151"/>
    </source>
</evidence>
<dbReference type="GO" id="GO:0022857">
    <property type="term" value="F:transmembrane transporter activity"/>
    <property type="evidence" value="ECO:0007669"/>
    <property type="project" value="InterPro"/>
</dbReference>
<dbReference type="InterPro" id="IPR037185">
    <property type="entry name" value="EmrE-like"/>
</dbReference>
<protein>
    <recommendedName>
        <fullName evidence="8">Guanidinium exporter</fullName>
    </recommendedName>
</protein>
<dbReference type="PANTHER" id="PTHR30561">
    <property type="entry name" value="SMR FAMILY PROTON-DEPENDENT DRUG EFFLUX TRANSPORTER SUGE"/>
    <property type="match status" value="1"/>
</dbReference>
<feature type="transmembrane region" description="Helical" evidence="10">
    <location>
        <begin position="57"/>
        <end position="78"/>
    </location>
</feature>
<evidence type="ECO:0000313" key="11">
    <source>
        <dbReference type="EMBL" id="MRG95452.1"/>
    </source>
</evidence>
<dbReference type="PANTHER" id="PTHR30561:SF0">
    <property type="entry name" value="GUANIDINIUM EXPORTER"/>
    <property type="match status" value="1"/>
</dbReference>
<name>A0A6N7PT96_9BACT</name>
<dbReference type="Proteomes" id="UP000440224">
    <property type="component" value="Unassembled WGS sequence"/>
</dbReference>
<dbReference type="Gene3D" id="1.10.3730.20">
    <property type="match status" value="1"/>
</dbReference>
<dbReference type="OrthoDB" id="9808638at2"/>
<dbReference type="EMBL" id="WJIE01000007">
    <property type="protein sequence ID" value="MRG95452.1"/>
    <property type="molecule type" value="Genomic_DNA"/>
</dbReference>
<feature type="transmembrane region" description="Helical" evidence="10">
    <location>
        <begin position="84"/>
        <end position="104"/>
    </location>
</feature>
<dbReference type="GO" id="GO:0005886">
    <property type="term" value="C:plasma membrane"/>
    <property type="evidence" value="ECO:0007669"/>
    <property type="project" value="UniProtKB-SubCell"/>
</dbReference>
<dbReference type="AlphaFoldDB" id="A0A6N7PT96"/>
<dbReference type="InterPro" id="IPR000390">
    <property type="entry name" value="Small_drug/metabolite_transptr"/>
</dbReference>
<organism evidence="11 12">
    <name type="scientific">Polyangium spumosum</name>
    <dbReference type="NCBI Taxonomy" id="889282"/>
    <lineage>
        <taxon>Bacteria</taxon>
        <taxon>Pseudomonadati</taxon>
        <taxon>Myxococcota</taxon>
        <taxon>Polyangia</taxon>
        <taxon>Polyangiales</taxon>
        <taxon>Polyangiaceae</taxon>
        <taxon>Polyangium</taxon>
    </lineage>
</organism>
<feature type="transmembrane region" description="Helical" evidence="10">
    <location>
        <begin position="33"/>
        <end position="50"/>
    </location>
</feature>
<keyword evidence="2" id="KW-0813">Transport</keyword>
<evidence type="ECO:0000256" key="6">
    <source>
        <dbReference type="ARBA" id="ARBA00023136"/>
    </source>
</evidence>
<keyword evidence="4 9" id="KW-0812">Transmembrane</keyword>
<dbReference type="GO" id="GO:1990961">
    <property type="term" value="P:xenobiotic detoxification by transmembrane export across the plasma membrane"/>
    <property type="evidence" value="ECO:0007669"/>
    <property type="project" value="UniProtKB-ARBA"/>
</dbReference>
<evidence type="ECO:0000256" key="2">
    <source>
        <dbReference type="ARBA" id="ARBA00022448"/>
    </source>
</evidence>
<dbReference type="RefSeq" id="WP_153822241.1">
    <property type="nucleotide sequence ID" value="NZ_WJIE01000007.1"/>
</dbReference>
<evidence type="ECO:0000256" key="10">
    <source>
        <dbReference type="SAM" id="Phobius"/>
    </source>
</evidence>
<evidence type="ECO:0000256" key="4">
    <source>
        <dbReference type="ARBA" id="ARBA00022692"/>
    </source>
</evidence>
<evidence type="ECO:0000313" key="12">
    <source>
        <dbReference type="Proteomes" id="UP000440224"/>
    </source>
</evidence>
<evidence type="ECO:0000256" key="9">
    <source>
        <dbReference type="RuleBase" id="RU003942"/>
    </source>
</evidence>
<dbReference type="FunFam" id="1.10.3730.20:FF:000001">
    <property type="entry name" value="Quaternary ammonium compound resistance transporter SugE"/>
    <property type="match status" value="1"/>
</dbReference>
<accession>A0A6N7PT96</accession>
<sequence>MAWFFLILAGVLEVVWSLGLKYTQGFTRPVPSLITGTAIVASMVLLSRAARTLPIGTAYAIWVGIGAVGAAIGGVVLFDEAMPPLRVAFVVLLVASIVGLKLTATP</sequence>
<comment type="similarity">
    <text evidence="7">Belongs to the drug/metabolite transporter (DMT) superfamily. Small multidrug resistance (SMR) (TC 2.A.7.1) family. Gdx/SugE subfamily.</text>
</comment>
<evidence type="ECO:0000256" key="8">
    <source>
        <dbReference type="ARBA" id="ARBA00039168"/>
    </source>
</evidence>
<dbReference type="SUPFAM" id="SSF103481">
    <property type="entry name" value="Multidrug resistance efflux transporter EmrE"/>
    <property type="match status" value="1"/>
</dbReference>
<comment type="subcellular location">
    <subcellularLocation>
        <location evidence="1 9">Cell membrane</location>
        <topology evidence="1 9">Multi-pass membrane protein</topology>
    </subcellularLocation>
</comment>
<evidence type="ECO:0000256" key="5">
    <source>
        <dbReference type="ARBA" id="ARBA00022989"/>
    </source>
</evidence>
<keyword evidence="3" id="KW-1003">Cell membrane</keyword>
<evidence type="ECO:0000256" key="3">
    <source>
        <dbReference type="ARBA" id="ARBA00022475"/>
    </source>
</evidence>
<evidence type="ECO:0000256" key="1">
    <source>
        <dbReference type="ARBA" id="ARBA00004651"/>
    </source>
</evidence>
<dbReference type="NCBIfam" id="NF008512">
    <property type="entry name" value="PRK11431.1"/>
    <property type="match status" value="1"/>
</dbReference>
<keyword evidence="6 10" id="KW-0472">Membrane</keyword>
<keyword evidence="12" id="KW-1185">Reference proteome</keyword>
<proteinExistence type="inferred from homology"/>
<gene>
    <name evidence="11" type="primary">sugE</name>
    <name evidence="11" type="ORF">GF068_26550</name>
</gene>
<dbReference type="Pfam" id="PF00893">
    <property type="entry name" value="Multi_Drug_Res"/>
    <property type="match status" value="1"/>
</dbReference>
<dbReference type="InterPro" id="IPR045324">
    <property type="entry name" value="Small_multidrug_res"/>
</dbReference>
<keyword evidence="5 10" id="KW-1133">Transmembrane helix</keyword>
<reference evidence="11 12" key="1">
    <citation type="submission" date="2019-10" db="EMBL/GenBank/DDBJ databases">
        <title>A soil myxobacterium in the family Polyangiaceae.</title>
        <authorList>
            <person name="Li Y."/>
            <person name="Wang J."/>
        </authorList>
    </citation>
    <scope>NUCLEOTIDE SEQUENCE [LARGE SCALE GENOMIC DNA]</scope>
    <source>
        <strain evidence="11 12">DSM 14734</strain>
    </source>
</reference>